<organism evidence="4 5">
    <name type="scientific">Thiopseudomonas alkaliphila</name>
    <dbReference type="NCBI Taxonomy" id="1697053"/>
    <lineage>
        <taxon>Bacteria</taxon>
        <taxon>Pseudomonadati</taxon>
        <taxon>Pseudomonadota</taxon>
        <taxon>Gammaproteobacteria</taxon>
        <taxon>Pseudomonadales</taxon>
        <taxon>Pseudomonadaceae</taxon>
        <taxon>Thiopseudomonas</taxon>
    </lineage>
</organism>
<gene>
    <name evidence="4" type="ORF">AKN88_05330</name>
</gene>
<sequence>MKILVLGGGVAGVSTAWYLAKTGHEVTVIERNASVADEASFGNAGMLSYGYTNPWAAPGIPLKAVKWMMQDLAPILVSSSAFNLRTAAWFYQMLGQCTEAAYSLNKRRMLRISEYSRLCLNQLTADLQLDFDHRNQGTIELFRSQEKMDSIAPDLRSLEECGVEHEVISHADCIQHEPALANVSEKFIGGLRFPMDATGDCKKFTEALARHCAEAGVVFELNTDILSLETSGHKITGVHTSKGLFTADNYVVCLGSYSPLLVNALGFKLPVYPIKGYSLTLPILDEAKAPQSTVMDEDYKVAVTRFDDRIRVGGTAEIADFDLTLQEKRRKPAEFVVNDLFPGAGDLANATFWCGLRPMTPDSVPVIGETPINNLFMNTGHGTLGWTMSQGSARLVADLINQQAPEIDNEGLSIYRYIK</sequence>
<dbReference type="GO" id="GO:0005737">
    <property type="term" value="C:cytoplasm"/>
    <property type="evidence" value="ECO:0007669"/>
    <property type="project" value="TreeGrafter"/>
</dbReference>
<dbReference type="PANTHER" id="PTHR13847:SF280">
    <property type="entry name" value="D-AMINO ACID DEHYDROGENASE"/>
    <property type="match status" value="1"/>
</dbReference>
<keyword evidence="5" id="KW-1185">Reference proteome</keyword>
<reference evidence="4 5" key="1">
    <citation type="journal article" date="2015" name="Genome Announc.">
        <title>Genome Sequences of Oblitimonas alkaliphila gen. nov. sp. nov. (Proposed), a Novel Bacterium of the Pseudomonadaceae Family.</title>
        <authorList>
            <person name="Lauer A.C."/>
            <person name="Nicholson A.C."/>
            <person name="Humrighouse B.W."/>
            <person name="Emery B."/>
            <person name="Drobish A."/>
            <person name="Juieng P."/>
            <person name="Loparev V."/>
            <person name="McQuiston J.R."/>
        </authorList>
    </citation>
    <scope>NUCLEOTIDE SEQUENCE [LARGE SCALE GENOMIC DNA]</scope>
    <source>
        <strain evidence="4 5">E5571</strain>
    </source>
</reference>
<comment type="similarity">
    <text evidence="1">Belongs to the DadA oxidoreductase family.</text>
</comment>
<dbReference type="Gene3D" id="3.30.9.10">
    <property type="entry name" value="D-Amino Acid Oxidase, subunit A, domain 2"/>
    <property type="match status" value="1"/>
</dbReference>
<dbReference type="PANTHER" id="PTHR13847">
    <property type="entry name" value="SARCOSINE DEHYDROGENASE-RELATED"/>
    <property type="match status" value="1"/>
</dbReference>
<proteinExistence type="inferred from homology"/>
<dbReference type="PATRIC" id="fig|1698449.3.peg.1066"/>
<protein>
    <submittedName>
        <fullName evidence="4">Amino acid dehydrogenase</fullName>
        <ecNumber evidence="4">1.4.99.6</ecNumber>
    </submittedName>
</protein>
<dbReference type="RefSeq" id="WP_053100596.1">
    <property type="nucleotide sequence ID" value="NZ_CP012365.1"/>
</dbReference>
<feature type="domain" description="FAD dependent oxidoreductase" evidence="3">
    <location>
        <begin position="2"/>
        <end position="399"/>
    </location>
</feature>
<evidence type="ECO:0000256" key="2">
    <source>
        <dbReference type="ARBA" id="ARBA00023002"/>
    </source>
</evidence>
<dbReference type="STRING" id="1697053.AKN87_07845"/>
<dbReference type="InterPro" id="IPR036188">
    <property type="entry name" value="FAD/NAD-bd_sf"/>
</dbReference>
<dbReference type="Pfam" id="PF01266">
    <property type="entry name" value="DAO"/>
    <property type="match status" value="1"/>
</dbReference>
<name>A0A0K1XE03_9GAMM</name>
<evidence type="ECO:0000313" key="4">
    <source>
        <dbReference type="EMBL" id="AKX59418.1"/>
    </source>
</evidence>
<dbReference type="GO" id="GO:0008718">
    <property type="term" value="F:D-amino-acid dehydrogenase activity"/>
    <property type="evidence" value="ECO:0007669"/>
    <property type="project" value="TreeGrafter"/>
</dbReference>
<dbReference type="EC" id="1.4.99.6" evidence="4"/>
<dbReference type="GO" id="GO:0005886">
    <property type="term" value="C:plasma membrane"/>
    <property type="evidence" value="ECO:0007669"/>
    <property type="project" value="TreeGrafter"/>
</dbReference>
<dbReference type="GO" id="GO:0055130">
    <property type="term" value="P:D-alanine catabolic process"/>
    <property type="evidence" value="ECO:0007669"/>
    <property type="project" value="TreeGrafter"/>
</dbReference>
<dbReference type="AlphaFoldDB" id="A0A0K1XE03"/>
<keyword evidence="2 4" id="KW-0560">Oxidoreductase</keyword>
<dbReference type="InterPro" id="IPR006076">
    <property type="entry name" value="FAD-dep_OxRdtase"/>
</dbReference>
<dbReference type="EMBL" id="CP012365">
    <property type="protein sequence ID" value="AKX59418.1"/>
    <property type="molecule type" value="Genomic_DNA"/>
</dbReference>
<dbReference type="SUPFAM" id="SSF54373">
    <property type="entry name" value="FAD-linked reductases, C-terminal domain"/>
    <property type="match status" value="1"/>
</dbReference>
<evidence type="ECO:0000256" key="1">
    <source>
        <dbReference type="ARBA" id="ARBA00009410"/>
    </source>
</evidence>
<dbReference type="SUPFAM" id="SSF51905">
    <property type="entry name" value="FAD/NAD(P)-binding domain"/>
    <property type="match status" value="1"/>
</dbReference>
<dbReference type="NCBIfam" id="NF001933">
    <property type="entry name" value="PRK00711.1"/>
    <property type="match status" value="1"/>
</dbReference>
<dbReference type="Proteomes" id="UP000063953">
    <property type="component" value="Chromosome"/>
</dbReference>
<evidence type="ECO:0000313" key="5">
    <source>
        <dbReference type="Proteomes" id="UP000063953"/>
    </source>
</evidence>
<evidence type="ECO:0000259" key="3">
    <source>
        <dbReference type="Pfam" id="PF01266"/>
    </source>
</evidence>
<dbReference type="Gene3D" id="3.50.50.60">
    <property type="entry name" value="FAD/NAD(P)-binding domain"/>
    <property type="match status" value="2"/>
</dbReference>
<accession>A0A0K1XE03</accession>